<evidence type="ECO:0000313" key="7">
    <source>
        <dbReference type="EMBL" id="AKZ64467.1"/>
    </source>
</evidence>
<sequence>MKRLSNMKIGDRLAIGFAIILALSIVSTGIGIWRMQVVSKVTRAMVDESVRKERLISALNTNLRGGILRTIAILRSTDQMLNAFFLNEDLIAKKDAVALQKQIGSLLVSDEEKELYRQVLEQQVNYAKINFHLMELKSNGDAEEGNQILVQEFVPASKRYQATLQKLLEWEQAEIDKTSLQIDVIAAQSRILLLIVEIAALLFGVSCAWLLTLSIVRPLRQAVEISRKVADGDLTTEIQIKRTDEVGQLLMSLQAMNTNLRNIVNNVRTGTVTIATASREIAAGNMDLSSRTESQASALEETASAMEGLISTVRSNADNAREASELASSASSIAIEGGNAVDDMVQTMGEINASSKKIVDIISVIDGIAFQTNILALNAAVEAARAGEQGRGFAVVASEVRSLAQRSAAAAKEIKALIDDSVKRVSNGSMQVERAGATMANVVTSVKRVTSIVHEISEASQEQAEGIEQVNDTVTQLDHVTQKNAALVEEAASAADAMQQQAANLAKLVSVFITDSSALVADSNVAASHVATTASPASPALSAPKNGASLRKLLRA</sequence>
<keyword evidence="4" id="KW-0472">Membrane</keyword>
<dbReference type="InterPro" id="IPR004090">
    <property type="entry name" value="Chemotax_Me-accpt_rcpt"/>
</dbReference>
<evidence type="ECO:0000256" key="4">
    <source>
        <dbReference type="SAM" id="Phobius"/>
    </source>
</evidence>
<dbReference type="SUPFAM" id="SSF58104">
    <property type="entry name" value="Methyl-accepting chemotaxis protein (MCP) signaling domain"/>
    <property type="match status" value="1"/>
</dbReference>
<dbReference type="CDD" id="cd19411">
    <property type="entry name" value="MCP2201-like_sensor"/>
    <property type="match status" value="1"/>
</dbReference>
<dbReference type="EMBL" id="CP011409">
    <property type="protein sequence ID" value="AKZ64467.1"/>
    <property type="molecule type" value="Genomic_DNA"/>
</dbReference>
<gene>
    <name evidence="7" type="ORF">F506_19010</name>
</gene>
<dbReference type="Gene3D" id="1.10.287.950">
    <property type="entry name" value="Methyl-accepting chemotaxis protein"/>
    <property type="match status" value="1"/>
</dbReference>
<reference evidence="8" key="1">
    <citation type="journal article" date="2015" name="Genome Announc.">
        <title>Complete Genome Sequence of Herbaspirillum hiltneri N3 (DSM 17495), Isolated from Surface-Sterilized Wheat Roots.</title>
        <authorList>
            <person name="Guizelini D."/>
            <person name="Saizaki P.M."/>
            <person name="Coimbra N.A."/>
            <person name="Weiss V.A."/>
            <person name="Faoro H."/>
            <person name="Sfeir M.Z."/>
            <person name="Baura V.A."/>
            <person name="Monteiro R.A."/>
            <person name="Chubatsu L.S."/>
            <person name="Souza E.M."/>
            <person name="Cruz L.M."/>
            <person name="Pedrosa F.O."/>
            <person name="Raittz R.T."/>
            <person name="Marchaukoski J.N."/>
            <person name="Steffens M.B."/>
        </authorList>
    </citation>
    <scope>NUCLEOTIDE SEQUENCE [LARGE SCALE GENOMIC DNA]</scope>
    <source>
        <strain evidence="8">N3</strain>
    </source>
</reference>
<dbReference type="Pfam" id="PF00015">
    <property type="entry name" value="MCPsignal"/>
    <property type="match status" value="1"/>
</dbReference>
<keyword evidence="1" id="KW-0488">Methylation</keyword>
<dbReference type="Proteomes" id="UP000063429">
    <property type="component" value="Chromosome"/>
</dbReference>
<evidence type="ECO:0000313" key="8">
    <source>
        <dbReference type="Proteomes" id="UP000063429"/>
    </source>
</evidence>
<keyword evidence="4" id="KW-1133">Transmembrane helix</keyword>
<protein>
    <submittedName>
        <fullName evidence="7">Membrane protein</fullName>
    </submittedName>
</protein>
<comment type="similarity">
    <text evidence="2">Belongs to the methyl-accepting chemotaxis (MCP) protein family.</text>
</comment>
<dbReference type="InterPro" id="IPR051310">
    <property type="entry name" value="MCP_chemotaxis"/>
</dbReference>
<dbReference type="RefSeq" id="WP_053200015.1">
    <property type="nucleotide sequence ID" value="NZ_CP011409.1"/>
</dbReference>
<keyword evidence="4" id="KW-0812">Transmembrane</keyword>
<dbReference type="PROSITE" id="PS50111">
    <property type="entry name" value="CHEMOTAXIS_TRANSDUC_2"/>
    <property type="match status" value="1"/>
</dbReference>
<dbReference type="InterPro" id="IPR047347">
    <property type="entry name" value="YvaQ-like_sensor"/>
</dbReference>
<accession>A0ABN4I0P3</accession>
<keyword evidence="3" id="KW-0807">Transducer</keyword>
<dbReference type="PANTHER" id="PTHR43531">
    <property type="entry name" value="PROTEIN ICFG"/>
    <property type="match status" value="1"/>
</dbReference>
<dbReference type="InterPro" id="IPR003660">
    <property type="entry name" value="HAMP_dom"/>
</dbReference>
<dbReference type="Pfam" id="PF12729">
    <property type="entry name" value="4HB_MCP_1"/>
    <property type="match status" value="1"/>
</dbReference>
<dbReference type="Pfam" id="PF00672">
    <property type="entry name" value="HAMP"/>
    <property type="match status" value="1"/>
</dbReference>
<feature type="domain" description="HAMP" evidence="6">
    <location>
        <begin position="213"/>
        <end position="265"/>
    </location>
</feature>
<dbReference type="PANTHER" id="PTHR43531:SF14">
    <property type="entry name" value="METHYL-ACCEPTING CHEMOTAXIS PROTEIN I-RELATED"/>
    <property type="match status" value="1"/>
</dbReference>
<evidence type="ECO:0000259" key="6">
    <source>
        <dbReference type="PROSITE" id="PS50885"/>
    </source>
</evidence>
<keyword evidence="8" id="KW-1185">Reference proteome</keyword>
<feature type="transmembrane region" description="Helical" evidence="4">
    <location>
        <begin position="12"/>
        <end position="33"/>
    </location>
</feature>
<dbReference type="InterPro" id="IPR024478">
    <property type="entry name" value="HlyB_4HB_MCP"/>
</dbReference>
<organism evidence="7 8">
    <name type="scientific">Herbaspirillum hiltneri N3</name>
    <dbReference type="NCBI Taxonomy" id="1262470"/>
    <lineage>
        <taxon>Bacteria</taxon>
        <taxon>Pseudomonadati</taxon>
        <taxon>Pseudomonadota</taxon>
        <taxon>Betaproteobacteria</taxon>
        <taxon>Burkholderiales</taxon>
        <taxon>Oxalobacteraceae</taxon>
        <taxon>Herbaspirillum</taxon>
    </lineage>
</organism>
<name>A0ABN4I0P3_9BURK</name>
<evidence type="ECO:0000256" key="3">
    <source>
        <dbReference type="PROSITE-ProRule" id="PRU00284"/>
    </source>
</evidence>
<dbReference type="PROSITE" id="PS50885">
    <property type="entry name" value="HAMP"/>
    <property type="match status" value="1"/>
</dbReference>
<evidence type="ECO:0000256" key="1">
    <source>
        <dbReference type="ARBA" id="ARBA00022481"/>
    </source>
</evidence>
<proteinExistence type="inferred from homology"/>
<evidence type="ECO:0000259" key="5">
    <source>
        <dbReference type="PROSITE" id="PS50111"/>
    </source>
</evidence>
<dbReference type="CDD" id="cd06225">
    <property type="entry name" value="HAMP"/>
    <property type="match status" value="1"/>
</dbReference>
<dbReference type="CDD" id="cd11386">
    <property type="entry name" value="MCP_signal"/>
    <property type="match status" value="1"/>
</dbReference>
<dbReference type="SMART" id="SM00283">
    <property type="entry name" value="MA"/>
    <property type="match status" value="1"/>
</dbReference>
<evidence type="ECO:0000256" key="2">
    <source>
        <dbReference type="ARBA" id="ARBA00029447"/>
    </source>
</evidence>
<dbReference type="InterPro" id="IPR004089">
    <property type="entry name" value="MCPsignal_dom"/>
</dbReference>
<feature type="transmembrane region" description="Helical" evidence="4">
    <location>
        <begin position="191"/>
        <end position="211"/>
    </location>
</feature>
<dbReference type="PRINTS" id="PR00260">
    <property type="entry name" value="CHEMTRNSDUCR"/>
</dbReference>
<feature type="domain" description="Methyl-accepting transducer" evidence="5">
    <location>
        <begin position="270"/>
        <end position="499"/>
    </location>
</feature>
<dbReference type="SMART" id="SM00304">
    <property type="entry name" value="HAMP"/>
    <property type="match status" value="1"/>
</dbReference>